<dbReference type="RefSeq" id="WP_268237659.1">
    <property type="nucleotide sequence ID" value="NZ_BMOO01000005.1"/>
</dbReference>
<gene>
    <name evidence="2" type="ORF">J2752_002284</name>
</gene>
<dbReference type="Proteomes" id="UP000765891">
    <property type="component" value="Unassembled WGS sequence"/>
</dbReference>
<dbReference type="AlphaFoldDB" id="A0A8T4GRR9"/>
<protein>
    <submittedName>
        <fullName evidence="2">Uncharacterized protein</fullName>
    </submittedName>
</protein>
<sequence length="44" mass="4682">MPVPTYPSDEPDRRGGAPDLDDLVGRIIRGNDEGARPPRPTAGP</sequence>
<evidence type="ECO:0000313" key="2">
    <source>
        <dbReference type="EMBL" id="MBP1955361.1"/>
    </source>
</evidence>
<evidence type="ECO:0000256" key="1">
    <source>
        <dbReference type="SAM" id="MobiDB-lite"/>
    </source>
</evidence>
<comment type="caution">
    <text evidence="2">The sequence shown here is derived from an EMBL/GenBank/DDBJ whole genome shotgun (WGS) entry which is preliminary data.</text>
</comment>
<dbReference type="EMBL" id="JAGGKO010000004">
    <property type="protein sequence ID" value="MBP1955361.1"/>
    <property type="molecule type" value="Genomic_DNA"/>
</dbReference>
<organism evidence="2 3">
    <name type="scientific">Halarchaeum rubridurum</name>
    <dbReference type="NCBI Taxonomy" id="489911"/>
    <lineage>
        <taxon>Archaea</taxon>
        <taxon>Methanobacteriati</taxon>
        <taxon>Methanobacteriota</taxon>
        <taxon>Stenosarchaea group</taxon>
        <taxon>Halobacteria</taxon>
        <taxon>Halobacteriales</taxon>
        <taxon>Halobacteriaceae</taxon>
    </lineage>
</organism>
<proteinExistence type="predicted"/>
<accession>A0A8T4GRR9</accession>
<evidence type="ECO:0000313" key="3">
    <source>
        <dbReference type="Proteomes" id="UP000765891"/>
    </source>
</evidence>
<reference evidence="2" key="1">
    <citation type="submission" date="2021-03" db="EMBL/GenBank/DDBJ databases">
        <title>Genomic Encyclopedia of Type Strains, Phase IV (KMG-IV): sequencing the most valuable type-strain genomes for metagenomic binning, comparative biology and taxonomic classification.</title>
        <authorList>
            <person name="Goeker M."/>
        </authorList>
    </citation>
    <scope>NUCLEOTIDE SEQUENCE</scope>
    <source>
        <strain evidence="2">DSM 22443</strain>
    </source>
</reference>
<feature type="region of interest" description="Disordered" evidence="1">
    <location>
        <begin position="1"/>
        <end position="23"/>
    </location>
</feature>
<name>A0A8T4GRR9_9EURY</name>